<dbReference type="PANTHER" id="PTHR30632">
    <property type="entry name" value="MOLYBDATE-BINDING PERIPLASMIC PROTEIN"/>
    <property type="match status" value="1"/>
</dbReference>
<keyword evidence="4" id="KW-0500">Molybdenum</keyword>
<evidence type="ECO:0000313" key="6">
    <source>
        <dbReference type="EMBL" id="SHI62957.1"/>
    </source>
</evidence>
<dbReference type="PANTHER" id="PTHR30632:SF14">
    <property type="entry name" value="TUNGSTATE_MOLYBDATE_CHROMATE-BINDING PROTEIN MODA"/>
    <property type="match status" value="1"/>
</dbReference>
<dbReference type="NCBIfam" id="TIGR01256">
    <property type="entry name" value="modA"/>
    <property type="match status" value="1"/>
</dbReference>
<reference evidence="6 7" key="1">
    <citation type="submission" date="2016-11" db="EMBL/GenBank/DDBJ databases">
        <authorList>
            <person name="Varghese N."/>
            <person name="Submissions S."/>
        </authorList>
    </citation>
    <scope>NUCLEOTIDE SEQUENCE [LARGE SCALE GENOMIC DNA]</scope>
    <source>
        <strain evidence="6 7">DSM 17919</strain>
    </source>
</reference>
<dbReference type="EMBL" id="FQZR01000002">
    <property type="protein sequence ID" value="SHI62957.1"/>
    <property type="molecule type" value="Genomic_DNA"/>
</dbReference>
<proteinExistence type="inferred from homology"/>
<organism evidence="6 7">
    <name type="scientific">Halodesulfovibrio aestuarii</name>
    <dbReference type="NCBI Taxonomy" id="126333"/>
    <lineage>
        <taxon>Bacteria</taxon>
        <taxon>Pseudomonadati</taxon>
        <taxon>Thermodesulfobacteriota</taxon>
        <taxon>Desulfovibrionia</taxon>
        <taxon>Desulfovibrionales</taxon>
        <taxon>Desulfovibrionaceae</taxon>
        <taxon>Halodesulfovibrio</taxon>
    </lineage>
</organism>
<dbReference type="GO" id="GO:0046872">
    <property type="term" value="F:metal ion binding"/>
    <property type="evidence" value="ECO:0007669"/>
    <property type="project" value="UniProtKB-KW"/>
</dbReference>
<name>A0A8G2C842_9BACT</name>
<evidence type="ECO:0000313" key="7">
    <source>
        <dbReference type="Proteomes" id="UP000184001"/>
    </source>
</evidence>
<comment type="caution">
    <text evidence="6">The sequence shown here is derived from an EMBL/GenBank/DDBJ whole genome shotgun (WGS) entry which is preliminary data.</text>
</comment>
<evidence type="ECO:0000256" key="3">
    <source>
        <dbReference type="ARBA" id="ARBA00022729"/>
    </source>
</evidence>
<dbReference type="Gene3D" id="3.40.190.10">
    <property type="entry name" value="Periplasmic binding protein-like II"/>
    <property type="match status" value="2"/>
</dbReference>
<gene>
    <name evidence="6" type="ORF">SAMN05660830_00504</name>
</gene>
<protein>
    <submittedName>
        <fullName evidence="6">Molybdate transport system substrate-binding protein</fullName>
    </submittedName>
</protein>
<keyword evidence="2 4" id="KW-0479">Metal-binding</keyword>
<dbReference type="GO" id="GO:0030973">
    <property type="term" value="F:molybdate ion binding"/>
    <property type="evidence" value="ECO:0007669"/>
    <property type="project" value="TreeGrafter"/>
</dbReference>
<dbReference type="PIRSF" id="PIRSF004846">
    <property type="entry name" value="ModA"/>
    <property type="match status" value="1"/>
</dbReference>
<evidence type="ECO:0000256" key="1">
    <source>
        <dbReference type="ARBA" id="ARBA00009175"/>
    </source>
</evidence>
<feature type="signal peptide" evidence="5">
    <location>
        <begin position="1"/>
        <end position="22"/>
    </location>
</feature>
<accession>A0A8G2C842</accession>
<dbReference type="AlphaFoldDB" id="A0A8G2C842"/>
<dbReference type="RefSeq" id="WP_020001634.1">
    <property type="nucleotide sequence ID" value="NZ_CP192219.1"/>
</dbReference>
<feature type="binding site" evidence="4">
    <location>
        <position position="172"/>
    </location>
    <ligand>
        <name>molybdate</name>
        <dbReference type="ChEBI" id="CHEBI:36264"/>
    </ligand>
</feature>
<dbReference type="GO" id="GO:0015689">
    <property type="term" value="P:molybdate ion transport"/>
    <property type="evidence" value="ECO:0007669"/>
    <property type="project" value="InterPro"/>
</dbReference>
<sequence>MLKKKFTICVLLLMVFAVVAQAGATSKVGKVSIACAANFTNTLKKLAAEYEKTGAKVTCLFGSTGMLYGQIINGAPFDIFFAADEKRPAMLFDKNIALQPKVYAQGKAVLWSMKPELMSLPTWTDVLVSPHLVHLGISNPKTAPYGATADASLRGAQLYSEVESKIAVGKSVGTAFQYGYTGVADATFIALSQALSEKGLQGKYWDIPNSNKINQAACILRSGDVESAKRFMKWIESKEARYIISRYGYE</sequence>
<evidence type="ECO:0000256" key="2">
    <source>
        <dbReference type="ARBA" id="ARBA00022723"/>
    </source>
</evidence>
<keyword evidence="3 5" id="KW-0732">Signal</keyword>
<dbReference type="Pfam" id="PF13531">
    <property type="entry name" value="SBP_bac_11"/>
    <property type="match status" value="1"/>
</dbReference>
<dbReference type="Proteomes" id="UP000184001">
    <property type="component" value="Unassembled WGS sequence"/>
</dbReference>
<dbReference type="InterPro" id="IPR005950">
    <property type="entry name" value="ModA"/>
</dbReference>
<dbReference type="SUPFAM" id="SSF53850">
    <property type="entry name" value="Periplasmic binding protein-like II"/>
    <property type="match status" value="1"/>
</dbReference>
<evidence type="ECO:0000256" key="5">
    <source>
        <dbReference type="SAM" id="SignalP"/>
    </source>
</evidence>
<feature type="binding site" evidence="4">
    <location>
        <position position="64"/>
    </location>
    <ligand>
        <name>molybdate</name>
        <dbReference type="ChEBI" id="CHEBI:36264"/>
    </ligand>
</feature>
<comment type="similarity">
    <text evidence="1">Belongs to the bacterial solute-binding protein ModA family.</text>
</comment>
<evidence type="ECO:0000256" key="4">
    <source>
        <dbReference type="PIRSR" id="PIRSR004846-1"/>
    </source>
</evidence>
<feature type="chain" id="PRO_5034384613" evidence="5">
    <location>
        <begin position="23"/>
        <end position="250"/>
    </location>
</feature>
<dbReference type="InterPro" id="IPR050682">
    <property type="entry name" value="ModA/WtpA"/>
</dbReference>